<dbReference type="InterPro" id="IPR029787">
    <property type="entry name" value="Nucleotide_cyclase"/>
</dbReference>
<keyword evidence="4" id="KW-0472">Membrane</keyword>
<dbReference type="Pfam" id="PF08448">
    <property type="entry name" value="PAS_4"/>
    <property type="match status" value="1"/>
</dbReference>
<dbReference type="SMART" id="SM01079">
    <property type="entry name" value="CHASE"/>
    <property type="match status" value="1"/>
</dbReference>
<dbReference type="CDD" id="cd01948">
    <property type="entry name" value="EAL"/>
    <property type="match status" value="1"/>
</dbReference>
<accession>A0A562RLQ0</accession>
<comment type="catalytic activity">
    <reaction evidence="5">
        <text>3',3'-c-di-GMP + H2O = 5'-phosphoguanylyl(3'-&gt;5')guanosine + H(+)</text>
        <dbReference type="Rhea" id="RHEA:24902"/>
        <dbReference type="ChEBI" id="CHEBI:15377"/>
        <dbReference type="ChEBI" id="CHEBI:15378"/>
        <dbReference type="ChEBI" id="CHEBI:58754"/>
        <dbReference type="ChEBI" id="CHEBI:58805"/>
        <dbReference type="EC" id="3.1.4.52"/>
    </reaction>
    <physiologicalReaction direction="left-to-right" evidence="5">
        <dbReference type="Rhea" id="RHEA:24903"/>
    </physiologicalReaction>
</comment>
<dbReference type="InterPro" id="IPR042240">
    <property type="entry name" value="CHASE_sf"/>
</dbReference>
<name>A0A562RLQ0_9BURK</name>
<dbReference type="InterPro" id="IPR001633">
    <property type="entry name" value="EAL_dom"/>
</dbReference>
<feature type="domain" description="EAL" evidence="8">
    <location>
        <begin position="686"/>
        <end position="957"/>
    </location>
</feature>
<feature type="domain" description="CHASE" evidence="7">
    <location>
        <begin position="73"/>
        <end position="267"/>
    </location>
</feature>
<dbReference type="PROSITE" id="PS50113">
    <property type="entry name" value="PAC"/>
    <property type="match status" value="1"/>
</dbReference>
<dbReference type="NCBIfam" id="TIGR00254">
    <property type="entry name" value="GGDEF"/>
    <property type="match status" value="1"/>
</dbReference>
<dbReference type="InterPro" id="IPR001610">
    <property type="entry name" value="PAC"/>
</dbReference>
<gene>
    <name evidence="10" type="ORF">IP91_01056</name>
</gene>
<dbReference type="PANTHER" id="PTHR44757:SF2">
    <property type="entry name" value="BIOFILM ARCHITECTURE MAINTENANCE PROTEIN MBAA"/>
    <property type="match status" value="1"/>
</dbReference>
<dbReference type="Gene3D" id="3.30.450.20">
    <property type="entry name" value="PAS domain"/>
    <property type="match status" value="1"/>
</dbReference>
<dbReference type="EMBL" id="VLLB01000001">
    <property type="protein sequence ID" value="TWI69978.1"/>
    <property type="molecule type" value="Genomic_DNA"/>
</dbReference>
<dbReference type="FunFam" id="3.20.20.450:FF:000001">
    <property type="entry name" value="Cyclic di-GMP phosphodiesterase yahA"/>
    <property type="match status" value="1"/>
</dbReference>
<evidence type="ECO:0000259" key="6">
    <source>
        <dbReference type="PROSITE" id="PS50113"/>
    </source>
</evidence>
<dbReference type="OrthoDB" id="9813903at2"/>
<dbReference type="GO" id="GO:0071732">
    <property type="term" value="P:cellular response to nitric oxide"/>
    <property type="evidence" value="ECO:0007669"/>
    <property type="project" value="UniProtKB-ARBA"/>
</dbReference>
<dbReference type="InterPro" id="IPR000014">
    <property type="entry name" value="PAS"/>
</dbReference>
<keyword evidence="2" id="KW-0812">Transmembrane</keyword>
<dbReference type="SMART" id="SM00086">
    <property type="entry name" value="PAC"/>
    <property type="match status" value="1"/>
</dbReference>
<dbReference type="SMART" id="SM00267">
    <property type="entry name" value="GGDEF"/>
    <property type="match status" value="1"/>
</dbReference>
<dbReference type="SUPFAM" id="SSF55785">
    <property type="entry name" value="PYP-like sensor domain (PAS domain)"/>
    <property type="match status" value="1"/>
</dbReference>
<dbReference type="InterPro" id="IPR000160">
    <property type="entry name" value="GGDEF_dom"/>
</dbReference>
<dbReference type="InterPro" id="IPR043128">
    <property type="entry name" value="Rev_trsase/Diguanyl_cyclase"/>
</dbReference>
<organism evidence="10 11">
    <name type="scientific">Pseudoduganella lurida</name>
    <dbReference type="NCBI Taxonomy" id="1036180"/>
    <lineage>
        <taxon>Bacteria</taxon>
        <taxon>Pseudomonadati</taxon>
        <taxon>Pseudomonadota</taxon>
        <taxon>Betaproteobacteria</taxon>
        <taxon>Burkholderiales</taxon>
        <taxon>Oxalobacteraceae</taxon>
        <taxon>Telluria group</taxon>
        <taxon>Pseudoduganella</taxon>
    </lineage>
</organism>
<comment type="subcellular location">
    <subcellularLocation>
        <location evidence="1">Membrane</location>
    </subcellularLocation>
</comment>
<evidence type="ECO:0000313" key="11">
    <source>
        <dbReference type="Proteomes" id="UP000318431"/>
    </source>
</evidence>
<dbReference type="RefSeq" id="WP_145647687.1">
    <property type="nucleotide sequence ID" value="NZ_VLLB01000001.1"/>
</dbReference>
<dbReference type="InterPro" id="IPR013656">
    <property type="entry name" value="PAS_4"/>
</dbReference>
<dbReference type="GO" id="GO:0071111">
    <property type="term" value="F:cyclic-guanylate-specific phosphodiesterase activity"/>
    <property type="evidence" value="ECO:0007669"/>
    <property type="project" value="UniProtKB-EC"/>
</dbReference>
<reference evidence="10 11" key="1">
    <citation type="journal article" date="2015" name="Stand. Genomic Sci.">
        <title>Genomic Encyclopedia of Bacterial and Archaeal Type Strains, Phase III: the genomes of soil and plant-associated and newly described type strains.</title>
        <authorList>
            <person name="Whitman W.B."/>
            <person name="Woyke T."/>
            <person name="Klenk H.P."/>
            <person name="Zhou Y."/>
            <person name="Lilburn T.G."/>
            <person name="Beck B.J."/>
            <person name="De Vos P."/>
            <person name="Vandamme P."/>
            <person name="Eisen J.A."/>
            <person name="Garrity G."/>
            <person name="Hugenholtz P."/>
            <person name="Kyrpides N.C."/>
        </authorList>
    </citation>
    <scope>NUCLEOTIDE SEQUENCE [LARGE SCALE GENOMIC DNA]</scope>
    <source>
        <strain evidence="10 11">CGMCC 1.10822</strain>
    </source>
</reference>
<dbReference type="SUPFAM" id="SSF141868">
    <property type="entry name" value="EAL domain-like"/>
    <property type="match status" value="1"/>
</dbReference>
<dbReference type="FunFam" id="3.30.70.270:FF:000001">
    <property type="entry name" value="Diguanylate cyclase domain protein"/>
    <property type="match status" value="1"/>
</dbReference>
<dbReference type="Pfam" id="PF00990">
    <property type="entry name" value="GGDEF"/>
    <property type="match status" value="1"/>
</dbReference>
<dbReference type="InterPro" id="IPR000700">
    <property type="entry name" value="PAS-assoc_C"/>
</dbReference>
<dbReference type="PROSITE" id="PS50883">
    <property type="entry name" value="EAL"/>
    <property type="match status" value="1"/>
</dbReference>
<evidence type="ECO:0000256" key="4">
    <source>
        <dbReference type="ARBA" id="ARBA00023136"/>
    </source>
</evidence>
<dbReference type="Gene3D" id="3.20.20.450">
    <property type="entry name" value="EAL domain"/>
    <property type="match status" value="1"/>
</dbReference>
<feature type="domain" description="GGDEF" evidence="9">
    <location>
        <begin position="544"/>
        <end position="677"/>
    </location>
</feature>
<dbReference type="InterPro" id="IPR035919">
    <property type="entry name" value="EAL_sf"/>
</dbReference>
<feature type="domain" description="PAC" evidence="6">
    <location>
        <begin position="460"/>
        <end position="512"/>
    </location>
</feature>
<evidence type="ECO:0000256" key="2">
    <source>
        <dbReference type="ARBA" id="ARBA00022692"/>
    </source>
</evidence>
<dbReference type="InterPro" id="IPR035965">
    <property type="entry name" value="PAS-like_dom_sf"/>
</dbReference>
<dbReference type="Gene3D" id="3.30.450.350">
    <property type="entry name" value="CHASE domain"/>
    <property type="match status" value="1"/>
</dbReference>
<keyword evidence="3" id="KW-1133">Transmembrane helix</keyword>
<dbReference type="SUPFAM" id="SSF55073">
    <property type="entry name" value="Nucleotide cyclase"/>
    <property type="match status" value="1"/>
</dbReference>
<dbReference type="SMART" id="SM00052">
    <property type="entry name" value="EAL"/>
    <property type="match status" value="1"/>
</dbReference>
<keyword evidence="11" id="KW-1185">Reference proteome</keyword>
<evidence type="ECO:0000259" key="8">
    <source>
        <dbReference type="PROSITE" id="PS50883"/>
    </source>
</evidence>
<evidence type="ECO:0000256" key="1">
    <source>
        <dbReference type="ARBA" id="ARBA00004370"/>
    </source>
</evidence>
<dbReference type="PROSITE" id="PS50839">
    <property type="entry name" value="CHASE"/>
    <property type="match status" value="1"/>
</dbReference>
<dbReference type="Pfam" id="PF00563">
    <property type="entry name" value="EAL"/>
    <property type="match status" value="1"/>
</dbReference>
<dbReference type="Proteomes" id="UP000318431">
    <property type="component" value="Unassembled WGS sequence"/>
</dbReference>
<dbReference type="InterPro" id="IPR052155">
    <property type="entry name" value="Biofilm_reg_signaling"/>
</dbReference>
<dbReference type="Gene3D" id="3.30.70.270">
    <property type="match status" value="1"/>
</dbReference>
<dbReference type="CDD" id="cd01949">
    <property type="entry name" value="GGDEF"/>
    <property type="match status" value="1"/>
</dbReference>
<evidence type="ECO:0000259" key="9">
    <source>
        <dbReference type="PROSITE" id="PS50887"/>
    </source>
</evidence>
<dbReference type="GO" id="GO:0007165">
    <property type="term" value="P:signal transduction"/>
    <property type="evidence" value="ECO:0007669"/>
    <property type="project" value="UniProtKB-ARBA"/>
</dbReference>
<dbReference type="Pfam" id="PF03924">
    <property type="entry name" value="CHASE"/>
    <property type="match status" value="1"/>
</dbReference>
<sequence>MAGRFSSVSRAAAGTLAAGLCVTGALFLAVGALEYGKMAQGFSQRANVRVAAIRRGLDDAVEVLTVTNGLLRTMPDVTQHQFRDFTGPLLRRYPFVMSFAQQRVLTHADRLALEARMRRDHPDFVVTERNGRSLVPAAQRDRYVVADLMMPEYHGKGAGLDVWPLPATRFTVERMLRTGRPAATPLVSVTSTSQRDTFLMLMPFYRPGMPTETAAERQAAWQGQTVALIRAPHLVHTILQYGGLLDDPNLTLRVYTGERIGNAHLVYTAGAENPAPDPWSALPRWISPTRREQLTTSFDVLGQTWHVHAEALPRTFLADHAGSLIALIGGLLFSLMAAALVHTLEQRSRRVQWLVDERTADLRRSNDRLNDDVAARKRTERALQESEHRFRRLLALSSDWYWEQDVHFRFTSITGGFFDMAKVPRDRYIGRTRLQAHPEMEGTRAGREHLALLEARLPYFNMEHEIRGDDGVTRWFQSTGEPVYDAHGEFRGYRGTGSEITERKLAEQRIRHIAHHDTLTELPNRMLLQDRLAQAVAYANRSGKQMWVLLIDLDRFKFVNDSMGHKAGDVLLQTVATRLRAAVRETDTVARLSGDEFVAILAEHQDETLAPDVVTRVMQALAQPTTLEGKEFFVTCSIGVAVYPGDGSPAQHLIEHADIAMYSAKKLGRNCWRFYESTMNDEAQERLRIETALRSALERDEFVLHYQPQVDLASGRIVGMEALLRWQHPELGMVPPQRFIGLAEETGLIVPIGAWVMRTACAQAKAWHDAARDHGIGAGTGAGWPGAPIAPLRVAVNLSARQFTQPDLVDDVARVLAETGLPPASLELELTESLFVDDVARAVDLLHQLKALGVALSIDDFGTGYSSLSYLRTFPIDVLKIDRSFVNDIASDGDDAAIVVSIIALAHNLKLRVIAEGVETAAQLDFLREHGCDEMQGYHFSRPLPVAEFERLLRAATALEPLPLLRA</sequence>
<dbReference type="NCBIfam" id="TIGR00229">
    <property type="entry name" value="sensory_box"/>
    <property type="match status" value="1"/>
</dbReference>
<proteinExistence type="predicted"/>
<evidence type="ECO:0000313" key="10">
    <source>
        <dbReference type="EMBL" id="TWI69978.1"/>
    </source>
</evidence>
<dbReference type="InterPro" id="IPR006189">
    <property type="entry name" value="CHASE_dom"/>
</dbReference>
<dbReference type="PROSITE" id="PS50887">
    <property type="entry name" value="GGDEF"/>
    <property type="match status" value="1"/>
</dbReference>
<dbReference type="GO" id="GO:0016020">
    <property type="term" value="C:membrane"/>
    <property type="evidence" value="ECO:0007669"/>
    <property type="project" value="UniProtKB-SubCell"/>
</dbReference>
<dbReference type="PANTHER" id="PTHR44757">
    <property type="entry name" value="DIGUANYLATE CYCLASE DGCP"/>
    <property type="match status" value="1"/>
</dbReference>
<dbReference type="AlphaFoldDB" id="A0A562RLQ0"/>
<protein>
    <submittedName>
        <fullName evidence="10">PAS domain S-box-containing protein/diguanylate cyclase (GGDEF)-like protein</fullName>
    </submittedName>
</protein>
<evidence type="ECO:0000259" key="7">
    <source>
        <dbReference type="PROSITE" id="PS50839"/>
    </source>
</evidence>
<evidence type="ECO:0000256" key="5">
    <source>
        <dbReference type="ARBA" id="ARBA00051114"/>
    </source>
</evidence>
<comment type="caution">
    <text evidence="10">The sequence shown here is derived from an EMBL/GenBank/DDBJ whole genome shotgun (WGS) entry which is preliminary data.</text>
</comment>
<evidence type="ECO:0000256" key="3">
    <source>
        <dbReference type="ARBA" id="ARBA00022989"/>
    </source>
</evidence>